<dbReference type="PANTHER" id="PTHR43308:SF5">
    <property type="entry name" value="S-LAYER PROTEIN _ PEPTIDOGLYCAN ENDO-BETA-N-ACETYLGLUCOSAMINIDASE"/>
    <property type="match status" value="1"/>
</dbReference>
<protein>
    <recommendedName>
        <fullName evidence="3">SLH domain-containing protein</fullName>
    </recommendedName>
</protein>
<keyword evidence="5" id="KW-1185">Reference proteome</keyword>
<reference evidence="4 5" key="1">
    <citation type="journal article" date="2019" name="Genome Biol. Evol.">
        <title>Day and night: Metabolic profiles and evolutionary relationships of six axenic non-marine cyanobacteria.</title>
        <authorList>
            <person name="Will S.E."/>
            <person name="Henke P."/>
            <person name="Boedeker C."/>
            <person name="Huang S."/>
            <person name="Brinkmann H."/>
            <person name="Rohde M."/>
            <person name="Jarek M."/>
            <person name="Friedl T."/>
            <person name="Seufert S."/>
            <person name="Schumacher M."/>
            <person name="Overmann J."/>
            <person name="Neumann-Schaal M."/>
            <person name="Petersen J."/>
        </authorList>
    </citation>
    <scope>NUCLEOTIDE SEQUENCE [LARGE SCALE GENOMIC DNA]</scope>
    <source>
        <strain evidence="4 5">SAG 1403-4b</strain>
    </source>
</reference>
<dbReference type="Pfam" id="PF00395">
    <property type="entry name" value="SLH"/>
    <property type="match status" value="2"/>
</dbReference>
<accession>A0A3S1C6B7</accession>
<feature type="domain" description="SLH" evidence="3">
    <location>
        <begin position="372"/>
        <end position="431"/>
    </location>
</feature>
<evidence type="ECO:0000259" key="3">
    <source>
        <dbReference type="PROSITE" id="PS51272"/>
    </source>
</evidence>
<dbReference type="AlphaFoldDB" id="A0A3S1C6B7"/>
<feature type="chain" id="PRO_5018626221" description="SLH domain-containing protein" evidence="2">
    <location>
        <begin position="34"/>
        <end position="512"/>
    </location>
</feature>
<sequence length="512" mass="56478">MNTMILSRSTHFRKAAIASVAVIALSPTHPTLAASSLFATVASQHSNYIQPLLAQKTPSEDVETESTTRSKQETVPTSSVKREKSGFTLAIWQPGANISEVIARVSIKGKHGNKYYQERFLGDYRYKIKQKAKFVKGFKLGDRIVVRLYDTTNRFIGYTEFACLPGHTAVNLILSANPREYQVVRAFYGVDDNEDSIVDTDTTAYDYFTQVSNQKVTFLESSDNINITQYQAAGFAKVATTGIYPLSFSEGDFALVGKSISVSSSNLAKALTAAPGSLVQLTAIGQNSNFELSQLLSKYRPVGVAKDIPVSFSDISKDYWAKDYIAELAAMEIIGGFPDGSFRPNAPVTRAEFAALLQKVFIKSKVRQAIAFRDVPSRHWAYDAIRETYEMGFFTILGSRNFNPTQKLSRLDVLITLAKGLNYKSTGSTTKILSIYNDASSIKSEHRDFIAAITENGVVVNYPNIKLLNGKKVATRAEVCALLYRAMVSAGEVADFASKYTIKPTLKKDNEE</sequence>
<comment type="caution">
    <text evidence="4">The sequence shown here is derived from an EMBL/GenBank/DDBJ whole genome shotgun (WGS) entry which is preliminary data.</text>
</comment>
<name>A0A3S1C6B7_ANAVA</name>
<dbReference type="PANTHER" id="PTHR43308">
    <property type="entry name" value="OUTER MEMBRANE PROTEIN ALPHA-RELATED"/>
    <property type="match status" value="1"/>
</dbReference>
<gene>
    <name evidence="4" type="ORF">DSM107003_27690</name>
</gene>
<evidence type="ECO:0000256" key="1">
    <source>
        <dbReference type="SAM" id="MobiDB-lite"/>
    </source>
</evidence>
<feature type="domain" description="SLH" evidence="3">
    <location>
        <begin position="308"/>
        <end position="371"/>
    </location>
</feature>
<dbReference type="PROSITE" id="PS51272">
    <property type="entry name" value="SLH"/>
    <property type="match status" value="3"/>
</dbReference>
<evidence type="ECO:0000313" key="5">
    <source>
        <dbReference type="Proteomes" id="UP000276103"/>
    </source>
</evidence>
<dbReference type="InterPro" id="IPR051465">
    <property type="entry name" value="Cell_Envelope_Struct_Comp"/>
</dbReference>
<feature type="signal peptide" evidence="2">
    <location>
        <begin position="1"/>
        <end position="33"/>
    </location>
</feature>
<dbReference type="EMBL" id="RSCM01000008">
    <property type="protein sequence ID" value="RUS96107.1"/>
    <property type="molecule type" value="Genomic_DNA"/>
</dbReference>
<dbReference type="Proteomes" id="UP000276103">
    <property type="component" value="Unassembled WGS sequence"/>
</dbReference>
<organism evidence="4 5">
    <name type="scientific">Trichormus variabilis SAG 1403-4b</name>
    <dbReference type="NCBI Taxonomy" id="447716"/>
    <lineage>
        <taxon>Bacteria</taxon>
        <taxon>Bacillati</taxon>
        <taxon>Cyanobacteriota</taxon>
        <taxon>Cyanophyceae</taxon>
        <taxon>Nostocales</taxon>
        <taxon>Nostocaceae</taxon>
        <taxon>Trichormus</taxon>
    </lineage>
</organism>
<evidence type="ECO:0000313" key="4">
    <source>
        <dbReference type="EMBL" id="RUS96107.1"/>
    </source>
</evidence>
<dbReference type="InterPro" id="IPR001119">
    <property type="entry name" value="SLH_dom"/>
</dbReference>
<keyword evidence="2" id="KW-0732">Signal</keyword>
<feature type="region of interest" description="Disordered" evidence="1">
    <location>
        <begin position="54"/>
        <end position="79"/>
    </location>
</feature>
<proteinExistence type="predicted"/>
<evidence type="ECO:0000256" key="2">
    <source>
        <dbReference type="SAM" id="SignalP"/>
    </source>
</evidence>
<feature type="domain" description="SLH" evidence="3">
    <location>
        <begin position="433"/>
        <end position="497"/>
    </location>
</feature>